<gene>
    <name evidence="2" type="ORF">Rsw2DRAFT_2558</name>
</gene>
<reference evidence="2 3" key="1">
    <citation type="submission" date="2009-08" db="EMBL/GenBank/DDBJ databases">
        <title>The draft genome of Rhodobacter sp. SW2.</title>
        <authorList>
            <consortium name="US DOE Joint Genome Institute (JGI-PGF)"/>
            <person name="Lucas S."/>
            <person name="Copeland A."/>
            <person name="Lapidus A."/>
            <person name="Glavina del Rio T."/>
            <person name="Tice H."/>
            <person name="Bruce D."/>
            <person name="Goodwin L."/>
            <person name="Pitluck S."/>
            <person name="Larimer F."/>
            <person name="Land M.L."/>
            <person name="Hauser L."/>
            <person name="Emerson D."/>
        </authorList>
    </citation>
    <scope>NUCLEOTIDE SEQUENCE [LARGE SCALE GENOMIC DNA]</scope>
    <source>
        <strain evidence="2 3">SW2</strain>
    </source>
</reference>
<accession>C8S3D0</accession>
<dbReference type="EMBL" id="ACYY01000018">
    <property type="protein sequence ID" value="EEW24495.1"/>
    <property type="molecule type" value="Genomic_DNA"/>
</dbReference>
<keyword evidence="1" id="KW-0732">Signal</keyword>
<dbReference type="STRING" id="371731.Rsw2DRAFT_2558"/>
<evidence type="ECO:0008006" key="4">
    <source>
        <dbReference type="Google" id="ProtNLM"/>
    </source>
</evidence>
<comment type="caution">
    <text evidence="2">The sequence shown here is derived from an EMBL/GenBank/DDBJ whole genome shotgun (WGS) entry which is preliminary data.</text>
</comment>
<organism evidence="2 3">
    <name type="scientific">Rhodobacter ferrooxidans</name>
    <dbReference type="NCBI Taxonomy" id="371731"/>
    <lineage>
        <taxon>Bacteria</taxon>
        <taxon>Pseudomonadati</taxon>
        <taxon>Pseudomonadota</taxon>
        <taxon>Alphaproteobacteria</taxon>
        <taxon>Rhodobacterales</taxon>
        <taxon>Rhodobacter group</taxon>
        <taxon>Rhodobacter</taxon>
    </lineage>
</organism>
<name>C8S3D0_9RHOB</name>
<dbReference type="Proteomes" id="UP000010121">
    <property type="component" value="Unassembled WGS sequence"/>
</dbReference>
<evidence type="ECO:0000256" key="1">
    <source>
        <dbReference type="SAM" id="SignalP"/>
    </source>
</evidence>
<feature type="chain" id="PRO_5002992086" description="Lipoprotein" evidence="1">
    <location>
        <begin position="18"/>
        <end position="100"/>
    </location>
</feature>
<proteinExistence type="predicted"/>
<dbReference type="AlphaFoldDB" id="C8S3D0"/>
<dbReference type="OrthoDB" id="7691501at2"/>
<keyword evidence="3" id="KW-1185">Reference proteome</keyword>
<evidence type="ECO:0000313" key="2">
    <source>
        <dbReference type="EMBL" id="EEW24495.1"/>
    </source>
</evidence>
<feature type="signal peptide" evidence="1">
    <location>
        <begin position="1"/>
        <end position="17"/>
    </location>
</feature>
<protein>
    <recommendedName>
        <fullName evidence="4">Lipoprotein</fullName>
    </recommendedName>
</protein>
<sequence length="100" mass="10548">MTPHIAALSLLTLTPLAACGPVSVQQAEAQCFESARLAQHPRGSVGVGLGTGGPVTNFEIAVSSDYLMGRDPSAVYDACVYQKSGQPPRQPLYSRTDWKG</sequence>
<dbReference type="eggNOG" id="ENOG5033015">
    <property type="taxonomic scope" value="Bacteria"/>
</dbReference>
<evidence type="ECO:0000313" key="3">
    <source>
        <dbReference type="Proteomes" id="UP000010121"/>
    </source>
</evidence>
<dbReference type="RefSeq" id="WP_008031606.1">
    <property type="nucleotide sequence ID" value="NZ_ACYY01000018.1"/>
</dbReference>